<feature type="region of interest" description="Disordered" evidence="1">
    <location>
        <begin position="126"/>
        <end position="222"/>
    </location>
</feature>
<dbReference type="PANTHER" id="PTHR40640:SF1">
    <property type="entry name" value="ANCHORED GLYCOPROTEIN, PUTATIVE (AFU_ORTHOLOGUE AFUA_8G04860)-RELATED"/>
    <property type="match status" value="1"/>
</dbReference>
<evidence type="ECO:0000313" key="4">
    <source>
        <dbReference type="Proteomes" id="UP001141434"/>
    </source>
</evidence>
<dbReference type="EMBL" id="JAPMSZ010000001">
    <property type="protein sequence ID" value="KAJ5114525.1"/>
    <property type="molecule type" value="Genomic_DNA"/>
</dbReference>
<sequence length="245" mass="24569">MRFSTATLLTGATAVAAHSANLLLPGFEGVKDLQANVLGSNGPVTTYLVTCPQPTSCGIPAPGMTAIAGPNAVHLVNNNGDGHTASVSCDYKGNTYASCHAKMGTVEAHSTLQASDLNWMPVTVAPTSTQTPISTSTPTPTPTPQPPRVVPTSSPKPSSTSTLTPSFKSTTHPASSSVFVTSSTPLSPSAPAETPTDSVISDAPEATQAPSQASSSPTSHNAAAPLAGNVWAAAGAFLAFAYALA</sequence>
<dbReference type="GeneID" id="81390036"/>
<dbReference type="OrthoDB" id="4991875at2759"/>
<evidence type="ECO:0000313" key="3">
    <source>
        <dbReference type="EMBL" id="KAJ5114525.1"/>
    </source>
</evidence>
<dbReference type="AlphaFoldDB" id="A0A9W9KQI0"/>
<feature type="compositionally biased region" description="Low complexity" evidence="1">
    <location>
        <begin position="126"/>
        <end position="138"/>
    </location>
</feature>
<feature type="compositionally biased region" description="Pro residues" evidence="1">
    <location>
        <begin position="139"/>
        <end position="149"/>
    </location>
</feature>
<comment type="caution">
    <text evidence="3">The sequence shown here is derived from an EMBL/GenBank/DDBJ whole genome shotgun (WGS) entry which is preliminary data.</text>
</comment>
<gene>
    <name evidence="3" type="ORF">NUU61_000284</name>
</gene>
<protein>
    <submittedName>
        <fullName evidence="3">Uncharacterized protein</fullName>
    </submittedName>
</protein>
<reference evidence="3" key="2">
    <citation type="journal article" date="2023" name="IMA Fungus">
        <title>Comparative genomic study of the Penicillium genus elucidates a diverse pangenome and 15 lateral gene transfer events.</title>
        <authorList>
            <person name="Petersen C."/>
            <person name="Sorensen T."/>
            <person name="Nielsen M.R."/>
            <person name="Sondergaard T.E."/>
            <person name="Sorensen J.L."/>
            <person name="Fitzpatrick D.A."/>
            <person name="Frisvad J.C."/>
            <person name="Nielsen K.L."/>
        </authorList>
    </citation>
    <scope>NUCLEOTIDE SEQUENCE</scope>
    <source>
        <strain evidence="3">IBT 34128</strain>
    </source>
</reference>
<feature type="compositionally biased region" description="Low complexity" evidence="1">
    <location>
        <begin position="206"/>
        <end position="222"/>
    </location>
</feature>
<keyword evidence="4" id="KW-1185">Reference proteome</keyword>
<evidence type="ECO:0000256" key="1">
    <source>
        <dbReference type="SAM" id="MobiDB-lite"/>
    </source>
</evidence>
<proteinExistence type="predicted"/>
<feature type="compositionally biased region" description="Low complexity" evidence="1">
    <location>
        <begin position="181"/>
        <end position="196"/>
    </location>
</feature>
<feature type="signal peptide" evidence="2">
    <location>
        <begin position="1"/>
        <end position="19"/>
    </location>
</feature>
<accession>A0A9W9KQI0</accession>
<dbReference type="RefSeq" id="XP_056515718.1">
    <property type="nucleotide sequence ID" value="XM_056650868.1"/>
</dbReference>
<reference evidence="3" key="1">
    <citation type="submission" date="2022-11" db="EMBL/GenBank/DDBJ databases">
        <authorList>
            <person name="Petersen C."/>
        </authorList>
    </citation>
    <scope>NUCLEOTIDE SEQUENCE</scope>
    <source>
        <strain evidence="3">IBT 34128</strain>
    </source>
</reference>
<name>A0A9W9KQI0_9EURO</name>
<dbReference type="PANTHER" id="PTHR40640">
    <property type="entry name" value="ANCHORED GLYCOPROTEIN, PUTATIVE (AFU_ORTHOLOGUE AFUA_8G04860)-RELATED"/>
    <property type="match status" value="1"/>
</dbReference>
<organism evidence="3 4">
    <name type="scientific">Penicillium alfredii</name>
    <dbReference type="NCBI Taxonomy" id="1506179"/>
    <lineage>
        <taxon>Eukaryota</taxon>
        <taxon>Fungi</taxon>
        <taxon>Dikarya</taxon>
        <taxon>Ascomycota</taxon>
        <taxon>Pezizomycotina</taxon>
        <taxon>Eurotiomycetes</taxon>
        <taxon>Eurotiomycetidae</taxon>
        <taxon>Eurotiales</taxon>
        <taxon>Aspergillaceae</taxon>
        <taxon>Penicillium</taxon>
    </lineage>
</organism>
<keyword evidence="2" id="KW-0732">Signal</keyword>
<evidence type="ECO:0000256" key="2">
    <source>
        <dbReference type="SAM" id="SignalP"/>
    </source>
</evidence>
<feature type="compositionally biased region" description="Low complexity" evidence="1">
    <location>
        <begin position="150"/>
        <end position="171"/>
    </location>
</feature>
<dbReference type="Proteomes" id="UP001141434">
    <property type="component" value="Unassembled WGS sequence"/>
</dbReference>
<feature type="chain" id="PRO_5040966682" evidence="2">
    <location>
        <begin position="20"/>
        <end position="245"/>
    </location>
</feature>